<dbReference type="Gene3D" id="1.10.260.40">
    <property type="entry name" value="lambda repressor-like DNA-binding domains"/>
    <property type="match status" value="1"/>
</dbReference>
<dbReference type="PROSITE" id="PS50943">
    <property type="entry name" value="HTH_CROC1"/>
    <property type="match status" value="1"/>
</dbReference>
<dbReference type="GO" id="GO:0003677">
    <property type="term" value="F:DNA binding"/>
    <property type="evidence" value="ECO:0007669"/>
    <property type="project" value="InterPro"/>
</dbReference>
<dbReference type="SMART" id="SM00530">
    <property type="entry name" value="HTH_XRE"/>
    <property type="match status" value="1"/>
</dbReference>
<dbReference type="InterPro" id="IPR001387">
    <property type="entry name" value="Cro/C1-type_HTH"/>
</dbReference>
<dbReference type="RefSeq" id="WP_039748520.1">
    <property type="nucleotide sequence ID" value="NZ_JTCM02000002.1"/>
</dbReference>
<dbReference type="EMBL" id="JTCM02000002">
    <property type="protein sequence ID" value="NEU71403.1"/>
    <property type="molecule type" value="Genomic_DNA"/>
</dbReference>
<organism evidence="2 3">
    <name type="scientific">Hassallia byssoidea VB512170</name>
    <dbReference type="NCBI Taxonomy" id="1304833"/>
    <lineage>
        <taxon>Bacteria</taxon>
        <taxon>Bacillati</taxon>
        <taxon>Cyanobacteriota</taxon>
        <taxon>Cyanophyceae</taxon>
        <taxon>Nostocales</taxon>
        <taxon>Tolypothrichaceae</taxon>
        <taxon>Hassallia</taxon>
    </lineage>
</organism>
<evidence type="ECO:0000259" key="1">
    <source>
        <dbReference type="PROSITE" id="PS50943"/>
    </source>
</evidence>
<feature type="domain" description="HTH cro/C1-type" evidence="1">
    <location>
        <begin position="8"/>
        <end position="64"/>
    </location>
</feature>
<dbReference type="InterPro" id="IPR010982">
    <property type="entry name" value="Lambda_DNA-bd_dom_sf"/>
</dbReference>
<evidence type="ECO:0000313" key="3">
    <source>
        <dbReference type="Proteomes" id="UP000031549"/>
    </source>
</evidence>
<dbReference type="Pfam" id="PF13443">
    <property type="entry name" value="HTH_26"/>
    <property type="match status" value="1"/>
</dbReference>
<dbReference type="Proteomes" id="UP000031549">
    <property type="component" value="Unassembled WGS sequence"/>
</dbReference>
<sequence>MGLVKLRIREFAGEHGWTLKEVSERSGVPYGTIKTYALSDGMAMADVTALFKLARTFNVLIEDLVEIVKE</sequence>
<dbReference type="CDD" id="cd00093">
    <property type="entry name" value="HTH_XRE"/>
    <property type="match status" value="1"/>
</dbReference>
<dbReference type="SUPFAM" id="SSF47413">
    <property type="entry name" value="lambda repressor-like DNA-binding domains"/>
    <property type="match status" value="1"/>
</dbReference>
<proteinExistence type="predicted"/>
<reference evidence="2 3" key="1">
    <citation type="journal article" date="2015" name="Genome Announc.">
        <title>Draft Genome Sequence of Cyanobacterium Hassallia byssoidea Strain VB512170, Isolated from Monuments in India.</title>
        <authorList>
            <person name="Singh D."/>
            <person name="Chandrababunaidu M.M."/>
            <person name="Panda A."/>
            <person name="Sen D."/>
            <person name="Bhattacharyya S."/>
            <person name="Adhikary S.P."/>
            <person name="Tripathy S."/>
        </authorList>
    </citation>
    <scope>NUCLEOTIDE SEQUENCE [LARGE SCALE GENOMIC DNA]</scope>
    <source>
        <strain evidence="2 3">VB512170</strain>
    </source>
</reference>
<protein>
    <submittedName>
        <fullName evidence="2">Helix-turn-helix transcriptional regulator</fullName>
    </submittedName>
</protein>
<gene>
    <name evidence="2" type="ORF">PI95_002100</name>
</gene>
<keyword evidence="3" id="KW-1185">Reference proteome</keyword>
<evidence type="ECO:0000313" key="2">
    <source>
        <dbReference type="EMBL" id="NEU71403.1"/>
    </source>
</evidence>
<comment type="caution">
    <text evidence="2">The sequence shown here is derived from an EMBL/GenBank/DDBJ whole genome shotgun (WGS) entry which is preliminary data.</text>
</comment>
<dbReference type="AlphaFoldDB" id="A0A846H2H7"/>
<accession>A0A846H2H7</accession>
<name>A0A846H2H7_9CYAN</name>